<dbReference type="AlphaFoldDB" id="A0A0L1MFS7"/>
<dbReference type="OrthoDB" id="6993405at2"/>
<protein>
    <submittedName>
        <fullName evidence="1">Uncharacterized protein</fullName>
    </submittedName>
</protein>
<dbReference type="PATRIC" id="fig|317.197.peg.1990"/>
<comment type="caution">
    <text evidence="1">The sequence shown here is derived from an EMBL/GenBank/DDBJ whole genome shotgun (WGS) entry which is preliminary data.</text>
</comment>
<sequence length="149" mass="16571">MFLVHKKGFVPGKKMVDGLVPYDFFCEDNPAINLFVFTGSTAQGKAVEEQTLWGFTRLERFEALTGTLVSNKKNEGWFQTVNVLTGPAHNGTQSVKFQRVLKIIKHADASGRVASKVDYEIQTDEGDTYFTRRLAASDSAQTVIYAADQ</sequence>
<evidence type="ECO:0000313" key="2">
    <source>
        <dbReference type="Proteomes" id="UP000036955"/>
    </source>
</evidence>
<evidence type="ECO:0000313" key="1">
    <source>
        <dbReference type="EMBL" id="KNH27109.1"/>
    </source>
</evidence>
<organism evidence="1 2">
    <name type="scientific">Pseudomonas syringae</name>
    <dbReference type="NCBI Taxonomy" id="317"/>
    <lineage>
        <taxon>Bacteria</taxon>
        <taxon>Pseudomonadati</taxon>
        <taxon>Pseudomonadota</taxon>
        <taxon>Gammaproteobacteria</taxon>
        <taxon>Pseudomonadales</taxon>
        <taxon>Pseudomonadaceae</taxon>
        <taxon>Pseudomonas</taxon>
    </lineage>
</organism>
<name>A0A0L1MFS7_PSESX</name>
<dbReference type="Proteomes" id="UP000036955">
    <property type="component" value="Unassembled WGS sequence"/>
</dbReference>
<dbReference type="EMBL" id="LFQK01000023">
    <property type="protein sequence ID" value="KNH27109.1"/>
    <property type="molecule type" value="Genomic_DNA"/>
</dbReference>
<reference evidence="1 2" key="1">
    <citation type="submission" date="2015-06" db="EMBL/GenBank/DDBJ databases">
        <authorList>
            <person name="Hoefler B.C."/>
            <person name="Straight P.D."/>
        </authorList>
    </citation>
    <scope>NUCLEOTIDE SEQUENCE [LARGE SCALE GENOMIC DNA]</scope>
    <source>
        <strain evidence="1 2">Riq4</strain>
    </source>
</reference>
<gene>
    <name evidence="1" type="ORF">ACS77_13215</name>
</gene>
<proteinExistence type="predicted"/>
<accession>A0A0L1MFS7</accession>